<dbReference type="PROSITE" id="PS51257">
    <property type="entry name" value="PROKAR_LIPOPROTEIN"/>
    <property type="match status" value="1"/>
</dbReference>
<evidence type="ECO:0000313" key="7">
    <source>
        <dbReference type="EMBL" id="GCD97214.1"/>
    </source>
</evidence>
<dbReference type="Proteomes" id="UP000286931">
    <property type="component" value="Unassembled WGS sequence"/>
</dbReference>
<evidence type="ECO:0000256" key="5">
    <source>
        <dbReference type="SAM" id="SignalP"/>
    </source>
</evidence>
<feature type="signal peptide" evidence="5">
    <location>
        <begin position="1"/>
        <end position="29"/>
    </location>
</feature>
<dbReference type="Gene3D" id="3.40.50.1820">
    <property type="entry name" value="alpha/beta hydrolase"/>
    <property type="match status" value="1"/>
</dbReference>
<feature type="region of interest" description="Disordered" evidence="4">
    <location>
        <begin position="34"/>
        <end position="65"/>
    </location>
</feature>
<keyword evidence="3" id="KW-0378">Hydrolase</keyword>
<accession>A0A401YRJ1</accession>
<protein>
    <submittedName>
        <fullName evidence="7">Proteinase</fullName>
    </submittedName>
</protein>
<evidence type="ECO:0000256" key="1">
    <source>
        <dbReference type="ARBA" id="ARBA00010088"/>
    </source>
</evidence>
<keyword evidence="2 5" id="KW-0732">Signal</keyword>
<evidence type="ECO:0000256" key="3">
    <source>
        <dbReference type="ARBA" id="ARBA00022801"/>
    </source>
</evidence>
<comment type="similarity">
    <text evidence="1">Belongs to the peptidase S33 family.</text>
</comment>
<feature type="domain" description="AB hydrolase-1" evidence="6">
    <location>
        <begin position="129"/>
        <end position="516"/>
    </location>
</feature>
<organism evidence="7 8">
    <name type="scientific">Embleya hyalina</name>
    <dbReference type="NCBI Taxonomy" id="516124"/>
    <lineage>
        <taxon>Bacteria</taxon>
        <taxon>Bacillati</taxon>
        <taxon>Actinomycetota</taxon>
        <taxon>Actinomycetes</taxon>
        <taxon>Kitasatosporales</taxon>
        <taxon>Streptomycetaceae</taxon>
        <taxon>Embleya</taxon>
    </lineage>
</organism>
<evidence type="ECO:0000259" key="6">
    <source>
        <dbReference type="Pfam" id="PF00561"/>
    </source>
</evidence>
<dbReference type="InterPro" id="IPR000073">
    <property type="entry name" value="AB_hydrolase_1"/>
</dbReference>
<feature type="chain" id="PRO_5019500842" evidence="5">
    <location>
        <begin position="30"/>
        <end position="544"/>
    </location>
</feature>
<dbReference type="GO" id="GO:0016787">
    <property type="term" value="F:hydrolase activity"/>
    <property type="evidence" value="ECO:0007669"/>
    <property type="project" value="UniProtKB-KW"/>
</dbReference>
<dbReference type="PANTHER" id="PTHR43248:SF29">
    <property type="entry name" value="TRIPEPTIDYL AMINOPEPTIDASE"/>
    <property type="match status" value="1"/>
</dbReference>
<reference evidence="7 8" key="1">
    <citation type="submission" date="2018-12" db="EMBL/GenBank/DDBJ databases">
        <title>Draft genome sequence of Embleya hyalina NBRC 13850T.</title>
        <authorList>
            <person name="Komaki H."/>
            <person name="Hosoyama A."/>
            <person name="Kimura A."/>
            <person name="Ichikawa N."/>
            <person name="Tamura T."/>
        </authorList>
    </citation>
    <scope>NUCLEOTIDE SEQUENCE [LARGE SCALE GENOMIC DNA]</scope>
    <source>
        <strain evidence="7 8">NBRC 13850</strain>
    </source>
</reference>
<dbReference type="AlphaFoldDB" id="A0A401YRJ1"/>
<dbReference type="EMBL" id="BIFH01000023">
    <property type="protein sequence ID" value="GCD97214.1"/>
    <property type="molecule type" value="Genomic_DNA"/>
</dbReference>
<evidence type="ECO:0000256" key="4">
    <source>
        <dbReference type="SAM" id="MobiDB-lite"/>
    </source>
</evidence>
<sequence>MKRIPRVGLLGRAIPVVLAVATVASCSVASDLGDAAGGGRTSTSSPASGAAKAPATPGDPNPELARFYTQRPTWKSCESEDDDERAQAKAFRCATFTVPLDYSRPTGRTIDIAVTRKSAAKPGQRLGSLLINPGGPGGSGVTAAWWMSESTIGKPVQDVYDLIGFDPRGVDRSAPVKCMTDAERDAYVAEDLPEDPVRAEARAKERERAYAAECQSRSGELLPFVGTDNAARDMDVLRAALGDEKLNYIGFSYGTYLGATYAERFPTRTGRLVLDGAVDPAADNLNQAIDQQVGFDRSLRRFAEDCAGRTGCALGTDPKTAPRKAADFLDGLQEHPLVAGRGGRTLTSSLGWTGVISLLYGDKDTEWKYLRDALADAIVRRSPDALLFYADNYNGRDEQGHYDNSADAFVAIGCADGAGEAPTPAQVQAALARLKAEAPLLSRDVTAEDLTGENCESWPFRSPAKPHAIRAQGSAPILVVGTTGDPATPYASAEKLAGQLADATLLTFEGEGHTAYGGNSPCVDGAVEGFLLRGTMPPKGKRCS</sequence>
<keyword evidence="8" id="KW-1185">Reference proteome</keyword>
<evidence type="ECO:0000256" key="2">
    <source>
        <dbReference type="ARBA" id="ARBA00022729"/>
    </source>
</evidence>
<name>A0A401YRJ1_9ACTN</name>
<comment type="caution">
    <text evidence="7">The sequence shown here is derived from an EMBL/GenBank/DDBJ whole genome shotgun (WGS) entry which is preliminary data.</text>
</comment>
<dbReference type="InterPro" id="IPR051601">
    <property type="entry name" value="Serine_prot/Carboxylest_S33"/>
</dbReference>
<dbReference type="PANTHER" id="PTHR43248">
    <property type="entry name" value="2-SUCCINYL-6-HYDROXY-2,4-CYCLOHEXADIENE-1-CARBOXYLATE SYNTHASE"/>
    <property type="match status" value="1"/>
</dbReference>
<proteinExistence type="inferred from homology"/>
<feature type="compositionally biased region" description="Low complexity" evidence="4">
    <location>
        <begin position="41"/>
        <end position="58"/>
    </location>
</feature>
<gene>
    <name evidence="7" type="ORF">EHYA_04905</name>
</gene>
<dbReference type="InterPro" id="IPR029058">
    <property type="entry name" value="AB_hydrolase_fold"/>
</dbReference>
<evidence type="ECO:0000313" key="8">
    <source>
        <dbReference type="Proteomes" id="UP000286931"/>
    </source>
</evidence>
<dbReference type="SUPFAM" id="SSF53474">
    <property type="entry name" value="alpha/beta-Hydrolases"/>
    <property type="match status" value="1"/>
</dbReference>
<dbReference type="Pfam" id="PF00561">
    <property type="entry name" value="Abhydrolase_1"/>
    <property type="match status" value="1"/>
</dbReference>